<evidence type="ECO:0000259" key="1">
    <source>
        <dbReference type="SMART" id="SM00849"/>
    </source>
</evidence>
<dbReference type="SMART" id="SM00849">
    <property type="entry name" value="Lactamase_B"/>
    <property type="match status" value="1"/>
</dbReference>
<organism evidence="2 3">
    <name type="scientific">Streptomyces cremeus</name>
    <dbReference type="NCBI Taxonomy" id="66881"/>
    <lineage>
        <taxon>Bacteria</taxon>
        <taxon>Bacillati</taxon>
        <taxon>Actinomycetota</taxon>
        <taxon>Actinomycetes</taxon>
        <taxon>Kitasatosporales</taxon>
        <taxon>Streptomycetaceae</taxon>
        <taxon>Streptomyces</taxon>
    </lineage>
</organism>
<keyword evidence="3" id="KW-1185">Reference proteome</keyword>
<dbReference type="Proteomes" id="UP001589718">
    <property type="component" value="Unassembled WGS sequence"/>
</dbReference>
<dbReference type="InterPro" id="IPR036866">
    <property type="entry name" value="RibonucZ/Hydroxyglut_hydro"/>
</dbReference>
<name>A0ABV5P7B3_STRCM</name>
<dbReference type="InterPro" id="IPR001279">
    <property type="entry name" value="Metallo-B-lactamas"/>
</dbReference>
<dbReference type="EMBL" id="JBHMCR010000002">
    <property type="protein sequence ID" value="MFB9519082.1"/>
    <property type="molecule type" value="Genomic_DNA"/>
</dbReference>
<dbReference type="Gene3D" id="3.60.15.10">
    <property type="entry name" value="Ribonuclease Z/Hydroxyacylglutathione hydrolase-like"/>
    <property type="match status" value="1"/>
</dbReference>
<proteinExistence type="predicted"/>
<reference evidence="2 3" key="1">
    <citation type="submission" date="2024-09" db="EMBL/GenBank/DDBJ databases">
        <authorList>
            <person name="Sun Q."/>
            <person name="Mori K."/>
        </authorList>
    </citation>
    <scope>NUCLEOTIDE SEQUENCE [LARGE SCALE GENOMIC DNA]</scope>
    <source>
        <strain evidence="2 3">JCM 4362</strain>
    </source>
</reference>
<dbReference type="PANTHER" id="PTHR43546">
    <property type="entry name" value="UPF0173 METAL-DEPENDENT HYDROLASE MJ1163-RELATED"/>
    <property type="match status" value="1"/>
</dbReference>
<gene>
    <name evidence="2" type="ORF">ACFFTU_03835</name>
</gene>
<feature type="domain" description="Metallo-beta-lactamase" evidence="1">
    <location>
        <begin position="7"/>
        <end position="169"/>
    </location>
</feature>
<dbReference type="InterPro" id="IPR050114">
    <property type="entry name" value="UPF0173_UPF0282_UlaG_hydrolase"/>
</dbReference>
<protein>
    <submittedName>
        <fullName evidence="2">MBL fold metallo-hydrolase</fullName>
    </submittedName>
</protein>
<dbReference type="SUPFAM" id="SSF56281">
    <property type="entry name" value="Metallo-hydrolase/oxidoreductase"/>
    <property type="match status" value="1"/>
</dbReference>
<evidence type="ECO:0000313" key="3">
    <source>
        <dbReference type="Proteomes" id="UP001589718"/>
    </source>
</evidence>
<dbReference type="RefSeq" id="WP_345217896.1">
    <property type="nucleotide sequence ID" value="NZ_BAAAXE010000001.1"/>
</dbReference>
<accession>A0ABV5P7B3</accession>
<sequence>MRLTKFTHSCVRLEREGLGVLVIDPGAWSEPEALRGADAVLVTHEHADHIDASHLRGLDIPVYAPEGAALPGLPDLPVTEVGPGDAFTAAGFRVTAHGGVHAPIYGDLPDCANLGYLIEDAVYHPGDSFHTPDAPVETLLVPLHAPWMRMSEAIDFTRALRPERALGIHDAQLNPRGLASANGWLAEQGTANYRYLEPGSRL</sequence>
<dbReference type="Pfam" id="PF13483">
    <property type="entry name" value="Lactamase_B_3"/>
    <property type="match status" value="1"/>
</dbReference>
<dbReference type="PANTHER" id="PTHR43546:SF3">
    <property type="entry name" value="UPF0173 METAL-DEPENDENT HYDROLASE MJ1163"/>
    <property type="match status" value="1"/>
</dbReference>
<evidence type="ECO:0000313" key="2">
    <source>
        <dbReference type="EMBL" id="MFB9519082.1"/>
    </source>
</evidence>
<comment type="caution">
    <text evidence="2">The sequence shown here is derived from an EMBL/GenBank/DDBJ whole genome shotgun (WGS) entry which is preliminary data.</text>
</comment>